<dbReference type="PANTHER" id="PTHR12125">
    <property type="entry name" value="F-BOX ONLY PROTEIN 6-LIKE PROTEIN"/>
    <property type="match status" value="1"/>
</dbReference>
<evidence type="ECO:0000313" key="4">
    <source>
        <dbReference type="Proteomes" id="UP001372834"/>
    </source>
</evidence>
<protein>
    <recommendedName>
        <fullName evidence="5">F-box only protein 6</fullName>
    </recommendedName>
</protein>
<dbReference type="AlphaFoldDB" id="A0AAN8S9V3"/>
<proteinExistence type="predicted"/>
<dbReference type="SUPFAM" id="SSF81383">
    <property type="entry name" value="F-box domain"/>
    <property type="match status" value="1"/>
</dbReference>
<evidence type="ECO:0000259" key="2">
    <source>
        <dbReference type="PROSITE" id="PS51114"/>
    </source>
</evidence>
<dbReference type="InterPro" id="IPR001810">
    <property type="entry name" value="F-box_dom"/>
</dbReference>
<dbReference type="Proteomes" id="UP001372834">
    <property type="component" value="Unassembled WGS sequence"/>
</dbReference>
<organism evidence="3 4">
    <name type="scientific">Polyplax serrata</name>
    <name type="common">Common mouse louse</name>
    <dbReference type="NCBI Taxonomy" id="468196"/>
    <lineage>
        <taxon>Eukaryota</taxon>
        <taxon>Metazoa</taxon>
        <taxon>Ecdysozoa</taxon>
        <taxon>Arthropoda</taxon>
        <taxon>Hexapoda</taxon>
        <taxon>Insecta</taxon>
        <taxon>Pterygota</taxon>
        <taxon>Neoptera</taxon>
        <taxon>Paraneoptera</taxon>
        <taxon>Psocodea</taxon>
        <taxon>Troctomorpha</taxon>
        <taxon>Phthiraptera</taxon>
        <taxon>Anoplura</taxon>
        <taxon>Polyplacidae</taxon>
        <taxon>Polyplax</taxon>
    </lineage>
</organism>
<dbReference type="GO" id="GO:0036503">
    <property type="term" value="P:ERAD pathway"/>
    <property type="evidence" value="ECO:0007669"/>
    <property type="project" value="TreeGrafter"/>
</dbReference>
<dbReference type="GO" id="GO:0061630">
    <property type="term" value="F:ubiquitin protein ligase activity"/>
    <property type="evidence" value="ECO:0007669"/>
    <property type="project" value="TreeGrafter"/>
</dbReference>
<feature type="domain" description="F-box" evidence="1">
    <location>
        <begin position="18"/>
        <end position="64"/>
    </location>
</feature>
<dbReference type="Pfam" id="PF04300">
    <property type="entry name" value="FBA"/>
    <property type="match status" value="1"/>
</dbReference>
<dbReference type="GO" id="GO:0031146">
    <property type="term" value="P:SCF-dependent proteasomal ubiquitin-dependent protein catabolic process"/>
    <property type="evidence" value="ECO:0007669"/>
    <property type="project" value="TreeGrafter"/>
</dbReference>
<dbReference type="PROSITE" id="PS51114">
    <property type="entry name" value="FBA"/>
    <property type="match status" value="1"/>
</dbReference>
<dbReference type="PROSITE" id="PS50181">
    <property type="entry name" value="FBOX"/>
    <property type="match status" value="1"/>
</dbReference>
<comment type="caution">
    <text evidence="3">The sequence shown here is derived from an EMBL/GenBank/DDBJ whole genome shotgun (WGS) entry which is preliminary data.</text>
</comment>
<dbReference type="Pfam" id="PF12937">
    <property type="entry name" value="F-box-like"/>
    <property type="match status" value="1"/>
</dbReference>
<dbReference type="InterPro" id="IPR039752">
    <property type="entry name" value="F-box_only"/>
</dbReference>
<dbReference type="SMART" id="SM00256">
    <property type="entry name" value="FBOX"/>
    <property type="match status" value="1"/>
</dbReference>
<dbReference type="GO" id="GO:0019005">
    <property type="term" value="C:SCF ubiquitin ligase complex"/>
    <property type="evidence" value="ECO:0007669"/>
    <property type="project" value="TreeGrafter"/>
</dbReference>
<sequence>MTSTNRSFSITDDNGYIFYNKFYVPEEVLSIILSYVPPKELVFTCRRVCRYWCNVIDTQVWRVIFGRQKMSVSKVKDLPWFACYWLVLQNPFDRNLVKNGCGQEGLKHWKLVTNDGDSWKVEKAPKGCHDFPKDVENDKIKVHTSCFATTYNSCSKEQIIDLKKEGAVPQIMDRLQPKVTVSEWYCGRSDSRCIYEFKTAILDEYQNPIDDYSLKKNLDKPEGAIWQKVSHTFENYGEGVRYIWIYHYGQDLMFWKGHFGSKMTGSSIVLTLNNHVQNETNMIKN</sequence>
<dbReference type="Gene3D" id="1.20.1280.50">
    <property type="match status" value="1"/>
</dbReference>
<gene>
    <name evidence="3" type="ORF">RUM43_009782</name>
</gene>
<dbReference type="GO" id="GO:0006516">
    <property type="term" value="P:glycoprotein catabolic process"/>
    <property type="evidence" value="ECO:0007669"/>
    <property type="project" value="TreeGrafter"/>
</dbReference>
<dbReference type="InterPro" id="IPR008979">
    <property type="entry name" value="Galactose-bd-like_sf"/>
</dbReference>
<reference evidence="3 4" key="1">
    <citation type="submission" date="2023-10" db="EMBL/GenBank/DDBJ databases">
        <title>Genomes of two closely related lineages of the louse Polyplax serrata with different host specificities.</title>
        <authorList>
            <person name="Martinu J."/>
            <person name="Tarabai H."/>
            <person name="Stefka J."/>
            <person name="Hypsa V."/>
        </authorList>
    </citation>
    <scope>NUCLEOTIDE SEQUENCE [LARGE SCALE GENOMIC DNA]</scope>
    <source>
        <strain evidence="3">HR10_N</strain>
    </source>
</reference>
<dbReference type="Gene3D" id="2.60.120.260">
    <property type="entry name" value="Galactose-binding domain-like"/>
    <property type="match status" value="1"/>
</dbReference>
<dbReference type="PANTHER" id="PTHR12125:SF5">
    <property type="entry name" value="F-BOX DOMAIN-CONTAINING PROTEIN"/>
    <property type="match status" value="1"/>
</dbReference>
<accession>A0AAN8S9V3</accession>
<feature type="domain" description="FBA" evidence="2">
    <location>
        <begin position="86"/>
        <end position="272"/>
    </location>
</feature>
<dbReference type="FunFam" id="2.60.120.260:FF:000012">
    <property type="entry name" value="F-box only protein 2"/>
    <property type="match status" value="1"/>
</dbReference>
<evidence type="ECO:0000313" key="3">
    <source>
        <dbReference type="EMBL" id="KAK6636130.1"/>
    </source>
</evidence>
<dbReference type="SMART" id="SM01198">
    <property type="entry name" value="FBA"/>
    <property type="match status" value="1"/>
</dbReference>
<dbReference type="InterPro" id="IPR036047">
    <property type="entry name" value="F-box-like_dom_sf"/>
</dbReference>
<dbReference type="InterPro" id="IPR007397">
    <property type="entry name" value="F-box-assoc_dom"/>
</dbReference>
<dbReference type="GO" id="GO:0005737">
    <property type="term" value="C:cytoplasm"/>
    <property type="evidence" value="ECO:0007669"/>
    <property type="project" value="UniProtKB-ARBA"/>
</dbReference>
<name>A0AAN8S9V3_POLSC</name>
<evidence type="ECO:0000259" key="1">
    <source>
        <dbReference type="PROSITE" id="PS50181"/>
    </source>
</evidence>
<dbReference type="EMBL" id="JAWJWE010000004">
    <property type="protein sequence ID" value="KAK6636130.1"/>
    <property type="molecule type" value="Genomic_DNA"/>
</dbReference>
<dbReference type="SUPFAM" id="SSF49785">
    <property type="entry name" value="Galactose-binding domain-like"/>
    <property type="match status" value="1"/>
</dbReference>
<evidence type="ECO:0008006" key="5">
    <source>
        <dbReference type="Google" id="ProtNLM"/>
    </source>
</evidence>